<name>A0A843XK31_COLES</name>
<dbReference type="EMBL" id="NMUH01009377">
    <property type="protein sequence ID" value="MQM19989.1"/>
    <property type="molecule type" value="Genomic_DNA"/>
</dbReference>
<keyword evidence="2" id="KW-1185">Reference proteome</keyword>
<organism evidence="1 2">
    <name type="scientific">Colocasia esculenta</name>
    <name type="common">Wild taro</name>
    <name type="synonym">Arum esculentum</name>
    <dbReference type="NCBI Taxonomy" id="4460"/>
    <lineage>
        <taxon>Eukaryota</taxon>
        <taxon>Viridiplantae</taxon>
        <taxon>Streptophyta</taxon>
        <taxon>Embryophyta</taxon>
        <taxon>Tracheophyta</taxon>
        <taxon>Spermatophyta</taxon>
        <taxon>Magnoliopsida</taxon>
        <taxon>Liliopsida</taxon>
        <taxon>Araceae</taxon>
        <taxon>Aroideae</taxon>
        <taxon>Colocasieae</taxon>
        <taxon>Colocasia</taxon>
    </lineage>
</organism>
<accession>A0A843XK31</accession>
<comment type="caution">
    <text evidence="1">The sequence shown here is derived from an EMBL/GenBank/DDBJ whole genome shotgun (WGS) entry which is preliminary data.</text>
</comment>
<evidence type="ECO:0000313" key="2">
    <source>
        <dbReference type="Proteomes" id="UP000652761"/>
    </source>
</evidence>
<proteinExistence type="predicted"/>
<sequence>MRAAAADQAGNDGLKGGIRGKLLGFRRDLRFFRSSAVKILTSTSVDAEFFIGRLTASERDMVWLLVLPVRPSGVEVLQCCVRFLVVPLLSL</sequence>
<gene>
    <name evidence="1" type="ORF">Taro_053003</name>
</gene>
<dbReference type="AlphaFoldDB" id="A0A843XK31"/>
<dbReference type="Proteomes" id="UP000652761">
    <property type="component" value="Unassembled WGS sequence"/>
</dbReference>
<protein>
    <submittedName>
        <fullName evidence="1">Uncharacterized protein</fullName>
    </submittedName>
</protein>
<reference evidence="1" key="1">
    <citation type="submission" date="2017-07" db="EMBL/GenBank/DDBJ databases">
        <title>Taro Niue Genome Assembly and Annotation.</title>
        <authorList>
            <person name="Atibalentja N."/>
            <person name="Keating K."/>
            <person name="Fields C.J."/>
        </authorList>
    </citation>
    <scope>NUCLEOTIDE SEQUENCE</scope>
    <source>
        <strain evidence="1">Niue_2</strain>
        <tissue evidence="1">Leaf</tissue>
    </source>
</reference>
<evidence type="ECO:0000313" key="1">
    <source>
        <dbReference type="EMBL" id="MQM19989.1"/>
    </source>
</evidence>